<name>A0AA44Q9I2_BACCE</name>
<dbReference type="EMBL" id="NVBO01000139">
    <property type="protein sequence ID" value="PFR99307.1"/>
    <property type="molecule type" value="Genomic_DNA"/>
</dbReference>
<dbReference type="Proteomes" id="UP000226357">
    <property type="component" value="Unassembled WGS sequence"/>
</dbReference>
<proteinExistence type="inferred from homology"/>
<sequence length="132" mass="15460">MKWVGLYKKYGIEGLRSRYTNYSVQFKMDVLNFMNETGTSLLETAVIYNIPDPSTILQWKKTLEKQGIDALYSKKRGRPKMKKETKKEQPVEGSQEALLVGIERLRMENAYLKKLNALVQEERKSQNVKKRK</sequence>
<dbReference type="InterPro" id="IPR036388">
    <property type="entry name" value="WH-like_DNA-bd_sf"/>
</dbReference>
<dbReference type="GO" id="GO:0043565">
    <property type="term" value="F:sequence-specific DNA binding"/>
    <property type="evidence" value="ECO:0007669"/>
    <property type="project" value="InterPro"/>
</dbReference>
<protein>
    <submittedName>
        <fullName evidence="3">Transposase</fullName>
    </submittedName>
</protein>
<dbReference type="AlphaFoldDB" id="A0AA44Q9I2"/>
<evidence type="ECO:0000259" key="2">
    <source>
        <dbReference type="Pfam" id="PF13518"/>
    </source>
</evidence>
<evidence type="ECO:0000256" key="1">
    <source>
        <dbReference type="ARBA" id="ARBA00038232"/>
    </source>
</evidence>
<dbReference type="PANTHER" id="PTHR33795:SF1">
    <property type="entry name" value="INSERTION ELEMENT IS150 PROTEIN INSJ"/>
    <property type="match status" value="1"/>
</dbReference>
<dbReference type="InterPro" id="IPR055247">
    <property type="entry name" value="InsJ-like_HTH"/>
</dbReference>
<accession>A0AA44Q9I2</accession>
<dbReference type="InterPro" id="IPR010921">
    <property type="entry name" value="Trp_repressor/repl_initiator"/>
</dbReference>
<reference evidence="3 4" key="1">
    <citation type="submission" date="2017-09" db="EMBL/GenBank/DDBJ databases">
        <title>Large-scale bioinformatics analysis of Bacillus genomes uncovers conserved roles of natural products in bacterial physiology.</title>
        <authorList>
            <consortium name="Agbiome Team Llc"/>
            <person name="Bleich R.M."/>
            <person name="Grubbs K.J."/>
            <person name="Santa Maria K.C."/>
            <person name="Allen S.E."/>
            <person name="Farag S."/>
            <person name="Shank E.A."/>
            <person name="Bowers A."/>
        </authorList>
    </citation>
    <scope>NUCLEOTIDE SEQUENCE [LARGE SCALE GENOMIC DNA]</scope>
    <source>
        <strain evidence="3 4">AFS067272</strain>
    </source>
</reference>
<comment type="caution">
    <text evidence="3">The sequence shown here is derived from an EMBL/GenBank/DDBJ whole genome shotgun (WGS) entry which is preliminary data.</text>
</comment>
<dbReference type="InterPro" id="IPR052057">
    <property type="entry name" value="IS150/IS1296_orfA-like"/>
</dbReference>
<evidence type="ECO:0000313" key="3">
    <source>
        <dbReference type="EMBL" id="PFR99307.1"/>
    </source>
</evidence>
<organism evidence="3 4">
    <name type="scientific">Bacillus cereus</name>
    <dbReference type="NCBI Taxonomy" id="1396"/>
    <lineage>
        <taxon>Bacteria</taxon>
        <taxon>Bacillati</taxon>
        <taxon>Bacillota</taxon>
        <taxon>Bacilli</taxon>
        <taxon>Bacillales</taxon>
        <taxon>Bacillaceae</taxon>
        <taxon>Bacillus</taxon>
        <taxon>Bacillus cereus group</taxon>
    </lineage>
</organism>
<comment type="similarity">
    <text evidence="1">Belongs to the IS150/IS1296 orfA family.</text>
</comment>
<gene>
    <name evidence="3" type="ORF">COK38_16350</name>
</gene>
<dbReference type="PANTHER" id="PTHR33795">
    <property type="entry name" value="INSERTION ELEMENT IS150 PROTEIN INSJ"/>
    <property type="match status" value="1"/>
</dbReference>
<feature type="domain" description="Insertion element IS150 protein InsJ-like helix-turn-helix" evidence="2">
    <location>
        <begin position="26"/>
        <end position="80"/>
    </location>
</feature>
<evidence type="ECO:0000313" key="4">
    <source>
        <dbReference type="Proteomes" id="UP000226357"/>
    </source>
</evidence>
<dbReference type="SUPFAM" id="SSF48295">
    <property type="entry name" value="TrpR-like"/>
    <property type="match status" value="1"/>
</dbReference>
<dbReference type="Gene3D" id="1.10.10.10">
    <property type="entry name" value="Winged helix-like DNA-binding domain superfamily/Winged helix DNA-binding domain"/>
    <property type="match status" value="1"/>
</dbReference>
<dbReference type="Pfam" id="PF13518">
    <property type="entry name" value="HTH_28"/>
    <property type="match status" value="1"/>
</dbReference>